<dbReference type="AlphaFoldDB" id="A0A0J8QHU1"/>
<accession>A0A0J8QHU1</accession>
<dbReference type="InterPro" id="IPR011009">
    <property type="entry name" value="Kinase-like_dom_sf"/>
</dbReference>
<evidence type="ECO:0000313" key="4">
    <source>
        <dbReference type="Proteomes" id="UP000054559"/>
    </source>
</evidence>
<feature type="compositionally biased region" description="Polar residues" evidence="1">
    <location>
        <begin position="605"/>
        <end position="614"/>
    </location>
</feature>
<feature type="region of interest" description="Disordered" evidence="1">
    <location>
        <begin position="658"/>
        <end position="718"/>
    </location>
</feature>
<dbReference type="GO" id="GO:0005524">
    <property type="term" value="F:ATP binding"/>
    <property type="evidence" value="ECO:0007669"/>
    <property type="project" value="InterPro"/>
</dbReference>
<dbReference type="PROSITE" id="PS50011">
    <property type="entry name" value="PROTEIN_KINASE_DOM"/>
    <property type="match status" value="1"/>
</dbReference>
<dbReference type="GO" id="GO:0004672">
    <property type="term" value="F:protein kinase activity"/>
    <property type="evidence" value="ECO:0007669"/>
    <property type="project" value="InterPro"/>
</dbReference>
<feature type="compositionally biased region" description="Basic and acidic residues" evidence="1">
    <location>
        <begin position="275"/>
        <end position="287"/>
    </location>
</feature>
<evidence type="ECO:0000256" key="1">
    <source>
        <dbReference type="SAM" id="MobiDB-lite"/>
    </source>
</evidence>
<feature type="compositionally biased region" description="Polar residues" evidence="1">
    <location>
        <begin position="664"/>
        <end position="685"/>
    </location>
</feature>
<feature type="region of interest" description="Disordered" evidence="1">
    <location>
        <begin position="253"/>
        <end position="295"/>
    </location>
</feature>
<protein>
    <recommendedName>
        <fullName evidence="2">Protein kinase domain-containing protein</fullName>
    </recommendedName>
</protein>
<feature type="domain" description="Protein kinase" evidence="2">
    <location>
        <begin position="136"/>
        <end position="553"/>
    </location>
</feature>
<proteinExistence type="predicted"/>
<dbReference type="EMBL" id="DS268118">
    <property type="protein sequence ID" value="KMU71914.1"/>
    <property type="molecule type" value="Genomic_DNA"/>
</dbReference>
<reference evidence="4" key="1">
    <citation type="journal article" date="2010" name="Genome Res.">
        <title>Population genomic sequencing of Coccidioides fungi reveals recent hybridization and transposon control.</title>
        <authorList>
            <person name="Neafsey D.E."/>
            <person name="Barker B.M."/>
            <person name="Sharpton T.J."/>
            <person name="Stajich J.E."/>
            <person name="Park D.J."/>
            <person name="Whiston E."/>
            <person name="Hung C.-Y."/>
            <person name="McMahan C."/>
            <person name="White J."/>
            <person name="Sykes S."/>
            <person name="Heiman D."/>
            <person name="Young S."/>
            <person name="Zeng Q."/>
            <person name="Abouelleil A."/>
            <person name="Aftuck L."/>
            <person name="Bessette D."/>
            <person name="Brown A."/>
            <person name="FitzGerald M."/>
            <person name="Lui A."/>
            <person name="Macdonald J.P."/>
            <person name="Priest M."/>
            <person name="Orbach M.J."/>
            <person name="Galgiani J.N."/>
            <person name="Kirkland T.N."/>
            <person name="Cole G.T."/>
            <person name="Birren B.W."/>
            <person name="Henn M.R."/>
            <person name="Taylor J.W."/>
            <person name="Rounsley S.D."/>
        </authorList>
    </citation>
    <scope>NUCLEOTIDE SEQUENCE [LARGE SCALE GENOMIC DNA]</scope>
    <source>
        <strain evidence="4">RMSCC 3703</strain>
    </source>
</reference>
<dbReference type="InterPro" id="IPR000719">
    <property type="entry name" value="Prot_kinase_dom"/>
</dbReference>
<dbReference type="FunFam" id="1.10.510.10:FF:000579">
    <property type="entry name" value="Sensor histidine kinase/response regulator, putative"/>
    <property type="match status" value="1"/>
</dbReference>
<evidence type="ECO:0000313" key="3">
    <source>
        <dbReference type="EMBL" id="KMU71914.1"/>
    </source>
</evidence>
<feature type="compositionally biased region" description="Low complexity" evidence="1">
    <location>
        <begin position="620"/>
        <end position="629"/>
    </location>
</feature>
<dbReference type="Gene3D" id="1.10.510.10">
    <property type="entry name" value="Transferase(Phosphotransferase) domain 1"/>
    <property type="match status" value="1"/>
</dbReference>
<organism evidence="3 4">
    <name type="scientific">Coccidioides immitis RMSCC 3703</name>
    <dbReference type="NCBI Taxonomy" id="454286"/>
    <lineage>
        <taxon>Eukaryota</taxon>
        <taxon>Fungi</taxon>
        <taxon>Dikarya</taxon>
        <taxon>Ascomycota</taxon>
        <taxon>Pezizomycotina</taxon>
        <taxon>Eurotiomycetes</taxon>
        <taxon>Eurotiomycetidae</taxon>
        <taxon>Onygenales</taxon>
        <taxon>Onygenaceae</taxon>
        <taxon>Coccidioides</taxon>
    </lineage>
</organism>
<evidence type="ECO:0000259" key="2">
    <source>
        <dbReference type="PROSITE" id="PS50011"/>
    </source>
</evidence>
<sequence length="743" mass="82539">MQQRNRPRTDLGPQETKAKALDFWFYGHRGCESCVDGISRPTSAFRTRLLGSHGFNEENSLRLSETNLSDDMLVDLFPPVAPDTSSSGHLCHPNTLFAFFGGEQLFSSLDTDTGLWNQDWRYLLQWNGNCTGYCTRATLQQVKHGELGAVFVPSKEKANEWKDRKECSILIEKHFPVMVLRIKRATPCRPVVTFHHHFPQQTMEESRILGEDLPLTTDQLFERLGQIPGYTWDTTLQPVHSSYDHWQVTGTKHSSEPDVFSSTPASSSSFSKDSSFAHDSLRSEPRSFPRNNGRSSISEFSSGVASLGLTPKECKHTVRPIDIIRFTPQPGHRAPLLVTIFEFPGPNYLGELVSFGPAFYQAKGQCDPDNLPLVDEVPLSVFLDFAIGACECLELLHYGLKNVHGEIRADAFHFSRETGAVKLSNTGNGSRAFDNALSEGWSTLSKESGAKDKLRSIAPEQTGRLLTEPDSRTDIYALGVLFWSMLVGRPAFDGNDPVEVVQNVLSKRLSPVSSKRMDTPDAISAVIQKMVQKQITDRYHTISSVKMDLQKIMKLLGDGDSQALKTFQIAQRDVTAFFTLPTALFGRKEECERILQVVQRRLQEPSVQPNTKTSVHPKYSFSSGSSVSGERIDPIEFGDASSDSGSYGLASFRNTPTPVPNLLPQLSSHASTNSVESSASTQKNLHLSRVKSPIDSRLSWDNSDKEAGAGGLSTPQENFPWLGKLMAQSKYRHGGRWSLSNRS</sequence>
<feature type="region of interest" description="Disordered" evidence="1">
    <location>
        <begin position="603"/>
        <end position="637"/>
    </location>
</feature>
<feature type="compositionally biased region" description="Low complexity" evidence="1">
    <location>
        <begin position="261"/>
        <end position="274"/>
    </location>
</feature>
<dbReference type="OrthoDB" id="60033at2759"/>
<dbReference type="SUPFAM" id="SSF56112">
    <property type="entry name" value="Protein kinase-like (PK-like)"/>
    <property type="match status" value="1"/>
</dbReference>
<gene>
    <name evidence="3" type="ORF">CISG_00223</name>
</gene>
<dbReference type="Proteomes" id="UP000054559">
    <property type="component" value="Unassembled WGS sequence"/>
</dbReference>
<dbReference type="STRING" id="454286.A0A0J8QHU1"/>
<name>A0A0J8QHU1_COCIT</name>